<dbReference type="OrthoDB" id="9759295at2"/>
<dbReference type="RefSeq" id="WP_092223308.1">
    <property type="nucleotide sequence ID" value="NZ_FNJI01000017.1"/>
</dbReference>
<keyword evidence="5 7" id="KW-1133">Transmembrane helix</keyword>
<organism evidence="8 9">
    <name type="scientific">Desulforhopalus singaporensis</name>
    <dbReference type="NCBI Taxonomy" id="91360"/>
    <lineage>
        <taxon>Bacteria</taxon>
        <taxon>Pseudomonadati</taxon>
        <taxon>Thermodesulfobacteriota</taxon>
        <taxon>Desulfobulbia</taxon>
        <taxon>Desulfobulbales</taxon>
        <taxon>Desulfocapsaceae</taxon>
        <taxon>Desulforhopalus</taxon>
    </lineage>
</organism>
<dbReference type="Proteomes" id="UP000199073">
    <property type="component" value="Unassembled WGS sequence"/>
</dbReference>
<dbReference type="EMBL" id="FNJI01000017">
    <property type="protein sequence ID" value="SDP35812.1"/>
    <property type="molecule type" value="Genomic_DNA"/>
</dbReference>
<keyword evidence="6 7" id="KW-0472">Membrane</keyword>
<comment type="similarity">
    <text evidence="2">Belongs to the VirD4/TraG family.</text>
</comment>
<evidence type="ECO:0000313" key="9">
    <source>
        <dbReference type="Proteomes" id="UP000199073"/>
    </source>
</evidence>
<dbReference type="STRING" id="91360.SAMN05660330_02498"/>
<accession>A0A1H0S225</accession>
<keyword evidence="9" id="KW-1185">Reference proteome</keyword>
<evidence type="ECO:0000256" key="3">
    <source>
        <dbReference type="ARBA" id="ARBA00022475"/>
    </source>
</evidence>
<name>A0A1H0S225_9BACT</name>
<evidence type="ECO:0000256" key="7">
    <source>
        <dbReference type="SAM" id="Phobius"/>
    </source>
</evidence>
<dbReference type="NCBIfam" id="NF010453">
    <property type="entry name" value="PRK13880.1"/>
    <property type="match status" value="1"/>
</dbReference>
<dbReference type="InterPro" id="IPR051539">
    <property type="entry name" value="T4SS-coupling_protein"/>
</dbReference>
<keyword evidence="3" id="KW-1003">Cell membrane</keyword>
<dbReference type="InterPro" id="IPR027417">
    <property type="entry name" value="P-loop_NTPase"/>
</dbReference>
<feature type="transmembrane region" description="Helical" evidence="7">
    <location>
        <begin position="20"/>
        <end position="41"/>
    </location>
</feature>
<evidence type="ECO:0000256" key="5">
    <source>
        <dbReference type="ARBA" id="ARBA00022989"/>
    </source>
</evidence>
<protein>
    <submittedName>
        <fullName evidence="8">Type IV secretion system protein VirD4</fullName>
    </submittedName>
</protein>
<evidence type="ECO:0000256" key="1">
    <source>
        <dbReference type="ARBA" id="ARBA00004651"/>
    </source>
</evidence>
<dbReference type="SUPFAM" id="SSF52540">
    <property type="entry name" value="P-loop containing nucleoside triphosphate hydrolases"/>
    <property type="match status" value="1"/>
</dbReference>
<dbReference type="Pfam" id="PF02534">
    <property type="entry name" value="T4SS-DNA_transf"/>
    <property type="match status" value="1"/>
</dbReference>
<dbReference type="Gene3D" id="3.40.50.300">
    <property type="entry name" value="P-loop containing nucleotide triphosphate hydrolases"/>
    <property type="match status" value="1"/>
</dbReference>
<dbReference type="GO" id="GO:0005886">
    <property type="term" value="C:plasma membrane"/>
    <property type="evidence" value="ECO:0007669"/>
    <property type="project" value="UniProtKB-SubCell"/>
</dbReference>
<proteinExistence type="inferred from homology"/>
<keyword evidence="4 7" id="KW-0812">Transmembrane</keyword>
<dbReference type="InterPro" id="IPR003688">
    <property type="entry name" value="TraG/VirD4"/>
</dbReference>
<dbReference type="PANTHER" id="PTHR37937">
    <property type="entry name" value="CONJUGATIVE TRANSFER: DNA TRANSPORT"/>
    <property type="match status" value="1"/>
</dbReference>
<evidence type="ECO:0000256" key="6">
    <source>
        <dbReference type="ARBA" id="ARBA00023136"/>
    </source>
</evidence>
<gene>
    <name evidence="8" type="ORF">SAMN05660330_02498</name>
</gene>
<dbReference type="AlphaFoldDB" id="A0A1H0S225"/>
<evidence type="ECO:0000313" key="8">
    <source>
        <dbReference type="EMBL" id="SDP35812.1"/>
    </source>
</evidence>
<dbReference type="CDD" id="cd01127">
    <property type="entry name" value="TrwB_TraG_TraD_VirD4"/>
    <property type="match status" value="2"/>
</dbReference>
<evidence type="ECO:0000256" key="2">
    <source>
        <dbReference type="ARBA" id="ARBA00008806"/>
    </source>
</evidence>
<evidence type="ECO:0000256" key="4">
    <source>
        <dbReference type="ARBA" id="ARBA00022692"/>
    </source>
</evidence>
<comment type="subcellular location">
    <subcellularLocation>
        <location evidence="1">Cell membrane</location>
        <topology evidence="1">Multi-pass membrane protein</topology>
    </subcellularLocation>
</comment>
<feature type="transmembrane region" description="Helical" evidence="7">
    <location>
        <begin position="85"/>
        <end position="103"/>
    </location>
</feature>
<reference evidence="8 9" key="1">
    <citation type="submission" date="2016-10" db="EMBL/GenBank/DDBJ databases">
        <authorList>
            <person name="de Groot N.N."/>
        </authorList>
    </citation>
    <scope>NUCLEOTIDE SEQUENCE [LARGE SCALE GENOMIC DNA]</scope>
    <source>
        <strain evidence="8 9">DSM 12130</strain>
    </source>
</reference>
<dbReference type="PANTHER" id="PTHR37937:SF1">
    <property type="entry name" value="CONJUGATIVE TRANSFER: DNA TRANSPORT"/>
    <property type="match status" value="1"/>
</dbReference>
<sequence>MKKQNYGLRSGNRETKIRWWLPVTVALWAVAAMTFATQFFASEVGFHPAIGSPVIAHYYFPWNIILWNLDSNIAAHPGLTEATELGMAVFMVPLSIIFIVILTRRPRGNRNLHGTAEWARKKDLGPMGLTNTTGVYVGGFAGKNRIQYLLHNGPEHVLAFAPTRSGKGVGLVIPTLLAWEGSTIVLDIKGENYALSSGYRRKKLHHTVFRFDPASPHGSARFNPLAEVRLGTSYAISDAQNIASMICDPDGKGLKDYFSQAGYAFLTGLILHVLVVKDDASLADVVDEITKDEYADDIKGLFYHMSDTPHAELLQARHPLMEADLAANIERAIHSYAGECAIKADRELSGVISTAVTNLSLYRDPTVARNTKTSDFRISDIMNSEKPVDLYLVVSPADLDRLRPLLRIFFNLALRKLTATMEFKDGSSIANYKHRLLLMLDEFTSLGRLEIMQRALAFMAGYGIKSYIIVQDLTQLQEAYTRDESITSNCHVRIAYAPNKIETAKLLSDMTGKTTVVDKKTSISGKRFGHMGSASVSISEVARPLLTPDECMRLKGPVKDSSGEKILEPGDMLIFVAGFPAIYGRQMLYFLDPVLSERSRISAGI</sequence>